<feature type="transmembrane region" description="Helical" evidence="7">
    <location>
        <begin position="110"/>
        <end position="129"/>
    </location>
</feature>
<dbReference type="EMBL" id="FMIK01000059">
    <property type="protein sequence ID" value="SCM05568.1"/>
    <property type="molecule type" value="Genomic_DNA"/>
</dbReference>
<dbReference type="PIRSF" id="PIRSF029598">
    <property type="entry name" value="PsiE"/>
    <property type="match status" value="1"/>
</dbReference>
<dbReference type="PANTHER" id="PTHR37819">
    <property type="entry name" value="PROTEIN PSIE"/>
    <property type="match status" value="1"/>
</dbReference>
<dbReference type="GO" id="GO:0016036">
    <property type="term" value="P:cellular response to phosphate starvation"/>
    <property type="evidence" value="ECO:0007669"/>
    <property type="project" value="InterPro"/>
</dbReference>
<dbReference type="PANTHER" id="PTHR37819:SF1">
    <property type="entry name" value="PROTEIN PSIE"/>
    <property type="match status" value="1"/>
</dbReference>
<dbReference type="AlphaFoldDB" id="A0AAX2CMH7"/>
<evidence type="ECO:0000256" key="7">
    <source>
        <dbReference type="HAMAP-Rule" id="MF_01048"/>
    </source>
</evidence>
<evidence type="ECO:0000256" key="1">
    <source>
        <dbReference type="ARBA" id="ARBA00004429"/>
    </source>
</evidence>
<evidence type="ECO:0000256" key="3">
    <source>
        <dbReference type="ARBA" id="ARBA00022475"/>
    </source>
</evidence>
<dbReference type="InterPro" id="IPR009315">
    <property type="entry name" value="P_starv_induced_PsiE"/>
</dbReference>
<evidence type="ECO:0000256" key="2">
    <source>
        <dbReference type="ARBA" id="ARBA00005632"/>
    </source>
</evidence>
<name>A0AAX2CMH7_9BACI</name>
<dbReference type="RefSeq" id="WP_012096108.1">
    <property type="nucleotide sequence ID" value="NZ_CP066179.1"/>
</dbReference>
<dbReference type="GeneID" id="33898902"/>
<sequence length="135" mass="15918">MKLFNIDHFIAGILQWILNIALIILLSVVLAIFLVNETITFIQYIFSAEKFTSYKLVESIIVYFLYFEFIALIIKYFKSNYHFPLRYFIYIGITALIRLIIVSHEEPFETLLYAGSILILIIALYISNLRDLKKH</sequence>
<comment type="caution">
    <text evidence="8">The sequence shown here is derived from an EMBL/GenBank/DDBJ whole genome shotgun (WGS) entry which is preliminary data.</text>
</comment>
<organism evidence="8 9">
    <name type="scientific">Bacillus cytotoxicus</name>
    <dbReference type="NCBI Taxonomy" id="580165"/>
    <lineage>
        <taxon>Bacteria</taxon>
        <taxon>Bacillati</taxon>
        <taxon>Bacillota</taxon>
        <taxon>Bacilli</taxon>
        <taxon>Bacillales</taxon>
        <taxon>Bacillaceae</taxon>
        <taxon>Bacillus</taxon>
        <taxon>Bacillus cereus group</taxon>
    </lineage>
</organism>
<evidence type="ECO:0000256" key="4">
    <source>
        <dbReference type="ARBA" id="ARBA00022692"/>
    </source>
</evidence>
<keyword evidence="3 7" id="KW-1003">Cell membrane</keyword>
<dbReference type="Proteomes" id="UP000242164">
    <property type="component" value="Unassembled WGS sequence"/>
</dbReference>
<comment type="subcellular location">
    <subcellularLocation>
        <location evidence="1">Cell inner membrane</location>
        <topology evidence="1">Multi-pass membrane protein</topology>
    </subcellularLocation>
    <subcellularLocation>
        <location evidence="7">Cell membrane</location>
        <topology evidence="7">Multi-pass membrane protein</topology>
    </subcellularLocation>
</comment>
<feature type="transmembrane region" description="Helical" evidence="7">
    <location>
        <begin position="56"/>
        <end position="75"/>
    </location>
</feature>
<keyword evidence="5 7" id="KW-1133">Transmembrane helix</keyword>
<evidence type="ECO:0000313" key="9">
    <source>
        <dbReference type="Proteomes" id="UP000242164"/>
    </source>
</evidence>
<keyword evidence="4 7" id="KW-0812">Transmembrane</keyword>
<dbReference type="Pfam" id="PF06146">
    <property type="entry name" value="PsiE"/>
    <property type="match status" value="1"/>
</dbReference>
<evidence type="ECO:0000313" key="8">
    <source>
        <dbReference type="EMBL" id="SCM05568.1"/>
    </source>
</evidence>
<feature type="transmembrane region" description="Helical" evidence="7">
    <location>
        <begin position="12"/>
        <end position="36"/>
    </location>
</feature>
<dbReference type="HAMAP" id="MF_01048">
    <property type="entry name" value="PsiE"/>
    <property type="match status" value="1"/>
</dbReference>
<gene>
    <name evidence="7" type="primary">psiE</name>
    <name evidence="8" type="ORF">BCB44BAC_04114</name>
</gene>
<dbReference type="GO" id="GO:0005886">
    <property type="term" value="C:plasma membrane"/>
    <property type="evidence" value="ECO:0007669"/>
    <property type="project" value="UniProtKB-SubCell"/>
</dbReference>
<reference evidence="8 9" key="1">
    <citation type="submission" date="2016-08" db="EMBL/GenBank/DDBJ databases">
        <authorList>
            <person name="Loux V."/>
            <person name="Rue O."/>
        </authorList>
    </citation>
    <scope>NUCLEOTIDE SEQUENCE [LARGE SCALE GENOMIC DNA]</scope>
    <source>
        <strain evidence="8 9">AFSSA_08CEB44bac</strain>
    </source>
</reference>
<proteinExistence type="inferred from homology"/>
<protein>
    <recommendedName>
        <fullName evidence="7">Protein PsiE homolog</fullName>
    </recommendedName>
</protein>
<keyword evidence="6 7" id="KW-0472">Membrane</keyword>
<comment type="similarity">
    <text evidence="2 7">Belongs to the PsiE family.</text>
</comment>
<evidence type="ECO:0000256" key="5">
    <source>
        <dbReference type="ARBA" id="ARBA00022989"/>
    </source>
</evidence>
<dbReference type="InterPro" id="IPR020948">
    <property type="entry name" value="P_starv_induced_PsiE-like"/>
</dbReference>
<evidence type="ECO:0000256" key="6">
    <source>
        <dbReference type="ARBA" id="ARBA00023136"/>
    </source>
</evidence>
<accession>A0AAX2CMH7</accession>
<feature type="transmembrane region" description="Helical" evidence="7">
    <location>
        <begin position="87"/>
        <end position="104"/>
    </location>
</feature>
<dbReference type="NCBIfam" id="NF002765">
    <property type="entry name" value="PRK02833.1-3"/>
    <property type="match status" value="1"/>
</dbReference>